<evidence type="ECO:0000313" key="18">
    <source>
        <dbReference type="Proteomes" id="UP000789595"/>
    </source>
</evidence>
<dbReference type="InterPro" id="IPR036918">
    <property type="entry name" value="Pyrv_Knase_C_sf"/>
</dbReference>
<evidence type="ECO:0000259" key="15">
    <source>
        <dbReference type="Pfam" id="PF00224"/>
    </source>
</evidence>
<dbReference type="Gene3D" id="3.40.1380.20">
    <property type="entry name" value="Pyruvate kinase, C-terminal domain"/>
    <property type="match status" value="1"/>
</dbReference>
<accession>A0A8J2S693</accession>
<evidence type="ECO:0000256" key="13">
    <source>
        <dbReference type="ARBA" id="ARBA00023317"/>
    </source>
</evidence>
<comment type="cofactor">
    <cofactor evidence="1">
        <name>Mg(2+)</name>
        <dbReference type="ChEBI" id="CHEBI:18420"/>
    </cofactor>
</comment>
<keyword evidence="9 14" id="KW-0418">Kinase</keyword>
<keyword evidence="10" id="KW-0067">ATP-binding</keyword>
<dbReference type="GO" id="GO:0000287">
    <property type="term" value="F:magnesium ion binding"/>
    <property type="evidence" value="ECO:0007669"/>
    <property type="project" value="InterPro"/>
</dbReference>
<dbReference type="GO" id="GO:0004743">
    <property type="term" value="F:pyruvate kinase activity"/>
    <property type="evidence" value="ECO:0007669"/>
    <property type="project" value="UniProtKB-EC"/>
</dbReference>
<keyword evidence="12 14" id="KW-0324">Glycolysis</keyword>
<keyword evidence="6 14" id="KW-0808">Transferase</keyword>
<dbReference type="PANTHER" id="PTHR11817">
    <property type="entry name" value="PYRUVATE KINASE"/>
    <property type="match status" value="1"/>
</dbReference>
<keyword evidence="13" id="KW-0670">Pyruvate</keyword>
<evidence type="ECO:0000256" key="9">
    <source>
        <dbReference type="ARBA" id="ARBA00022777"/>
    </source>
</evidence>
<evidence type="ECO:0000256" key="3">
    <source>
        <dbReference type="ARBA" id="ARBA00004997"/>
    </source>
</evidence>
<gene>
    <name evidence="17" type="ORF">PECAL_1P26180</name>
</gene>
<comment type="pathway">
    <text evidence="3 14">Carbohydrate degradation; glycolysis; pyruvate from D-glyceraldehyde 3-phosphate: step 5/5.</text>
</comment>
<dbReference type="SUPFAM" id="SSF51621">
    <property type="entry name" value="Phosphoenolpyruvate/pyruvate domain"/>
    <property type="match status" value="1"/>
</dbReference>
<feature type="domain" description="Pyruvate kinase C-terminal" evidence="16">
    <location>
        <begin position="346"/>
        <end position="453"/>
    </location>
</feature>
<dbReference type="InterPro" id="IPR040442">
    <property type="entry name" value="Pyrv_kinase-like_dom_sf"/>
</dbReference>
<dbReference type="InterPro" id="IPR015793">
    <property type="entry name" value="Pyrv_Knase_brl"/>
</dbReference>
<protein>
    <recommendedName>
        <fullName evidence="5 14">Pyruvate kinase</fullName>
        <ecNumber evidence="5 14">2.7.1.40</ecNumber>
    </recommendedName>
</protein>
<dbReference type="GO" id="GO:0016301">
    <property type="term" value="F:kinase activity"/>
    <property type="evidence" value="ECO:0007669"/>
    <property type="project" value="UniProtKB-KW"/>
</dbReference>
<dbReference type="GO" id="GO:0030955">
    <property type="term" value="F:potassium ion binding"/>
    <property type="evidence" value="ECO:0007669"/>
    <property type="project" value="InterPro"/>
</dbReference>
<dbReference type="Pfam" id="PF00224">
    <property type="entry name" value="PK"/>
    <property type="match status" value="1"/>
</dbReference>
<dbReference type="InterPro" id="IPR015806">
    <property type="entry name" value="Pyrv_Knase_insert_dom_sf"/>
</dbReference>
<dbReference type="InterPro" id="IPR011037">
    <property type="entry name" value="Pyrv_Knase-like_insert_dom_sf"/>
</dbReference>
<keyword evidence="18" id="KW-1185">Reference proteome</keyword>
<name>A0A8J2S693_9STRA</name>
<feature type="domain" description="Pyruvate kinase barrel" evidence="15">
    <location>
        <begin position="60"/>
        <end position="308"/>
    </location>
</feature>
<dbReference type="PROSITE" id="PS00110">
    <property type="entry name" value="PYRUVATE_KINASE"/>
    <property type="match status" value="1"/>
</dbReference>
<dbReference type="OrthoDB" id="108365at2759"/>
<dbReference type="UniPathway" id="UPA00109">
    <property type="reaction ID" value="UER00188"/>
</dbReference>
<evidence type="ECO:0000256" key="7">
    <source>
        <dbReference type="ARBA" id="ARBA00022723"/>
    </source>
</evidence>
<dbReference type="SUPFAM" id="SSF52935">
    <property type="entry name" value="PK C-terminal domain-like"/>
    <property type="match status" value="1"/>
</dbReference>
<reference evidence="17" key="1">
    <citation type="submission" date="2021-11" db="EMBL/GenBank/DDBJ databases">
        <authorList>
            <consortium name="Genoscope - CEA"/>
            <person name="William W."/>
        </authorList>
    </citation>
    <scope>NUCLEOTIDE SEQUENCE</scope>
</reference>
<dbReference type="Proteomes" id="UP000789595">
    <property type="component" value="Unassembled WGS sequence"/>
</dbReference>
<keyword evidence="8" id="KW-0547">Nucleotide-binding</keyword>
<dbReference type="GO" id="GO:0005524">
    <property type="term" value="F:ATP binding"/>
    <property type="evidence" value="ECO:0007669"/>
    <property type="project" value="UniProtKB-KW"/>
</dbReference>
<evidence type="ECO:0000256" key="6">
    <source>
        <dbReference type="ARBA" id="ARBA00022679"/>
    </source>
</evidence>
<dbReference type="Gene3D" id="2.40.33.10">
    <property type="entry name" value="PK beta-barrel domain-like"/>
    <property type="match status" value="1"/>
</dbReference>
<evidence type="ECO:0000256" key="5">
    <source>
        <dbReference type="ARBA" id="ARBA00012142"/>
    </source>
</evidence>
<dbReference type="SUPFAM" id="SSF50800">
    <property type="entry name" value="PK beta-barrel domain-like"/>
    <property type="match status" value="1"/>
</dbReference>
<evidence type="ECO:0000259" key="16">
    <source>
        <dbReference type="Pfam" id="PF02887"/>
    </source>
</evidence>
<dbReference type="InterPro" id="IPR015795">
    <property type="entry name" value="Pyrv_Knase_C"/>
</dbReference>
<dbReference type="FunFam" id="2.40.33.10:FF:000001">
    <property type="entry name" value="Pyruvate kinase"/>
    <property type="match status" value="1"/>
</dbReference>
<comment type="cofactor">
    <cofactor evidence="2">
        <name>K(+)</name>
        <dbReference type="ChEBI" id="CHEBI:29103"/>
    </cofactor>
</comment>
<dbReference type="FunFam" id="3.20.20.60:FF:000025">
    <property type="entry name" value="Pyruvate kinase"/>
    <property type="match status" value="1"/>
</dbReference>
<evidence type="ECO:0000256" key="11">
    <source>
        <dbReference type="ARBA" id="ARBA00022842"/>
    </source>
</evidence>
<dbReference type="EC" id="2.7.1.40" evidence="5 14"/>
<organism evidence="17 18">
    <name type="scientific">Pelagomonas calceolata</name>
    <dbReference type="NCBI Taxonomy" id="35677"/>
    <lineage>
        <taxon>Eukaryota</taxon>
        <taxon>Sar</taxon>
        <taxon>Stramenopiles</taxon>
        <taxon>Ochrophyta</taxon>
        <taxon>Pelagophyceae</taxon>
        <taxon>Pelagomonadales</taxon>
        <taxon>Pelagomonadaceae</taxon>
        <taxon>Pelagomonas</taxon>
    </lineage>
</organism>
<evidence type="ECO:0000256" key="14">
    <source>
        <dbReference type="RuleBase" id="RU000504"/>
    </source>
</evidence>
<dbReference type="AlphaFoldDB" id="A0A8J2S693"/>
<dbReference type="InterPro" id="IPR001697">
    <property type="entry name" value="Pyr_Knase"/>
</dbReference>
<evidence type="ECO:0000313" key="17">
    <source>
        <dbReference type="EMBL" id="CAH0366143.1"/>
    </source>
</evidence>
<sequence>MAPQPNFQHIQARKTIAKAQTKWPEEGHQDSRAWSAARDFFKCLALYATATWLHRSVVDEERNTRSKHGSTLILTTDYDHKSTGEKLGCTYAKLPTSVHAGNQILVADGSLVLEVQKVLNDKEVACTVMNDCAIGERKNMNLPGVKVDLPVLQEKDTKDLVEFACPQKVDYVAASFVQTADDVKTIRKTLDGAGGQQIQIISKIENQEGLENFAAIADETDAVMVARGDLGMEIPPERVFRAQKMMIDTCNRAGTPVIVATQMLESMTSNPRPTRAECSDVANAVLDGCDAVMLSGETAGGKFPREAVSIMARTCVEAEAEIDFQKAYGAIHAAVRGHGETLGIVESTVSACVQAAVDAGAKAVVVLARTGATAQLFSKYKLPMPVIVVTCFDYVARQCVALIPGCQAVHTPQYTNYGYNNAAGDDESKMVAEGTKHAAEIGVITKADDIVCAVHAYKAGATKNVAMRFYYAGAAL</sequence>
<proteinExistence type="inferred from homology"/>
<dbReference type="EMBL" id="CAKKNE010000001">
    <property type="protein sequence ID" value="CAH0366143.1"/>
    <property type="molecule type" value="Genomic_DNA"/>
</dbReference>
<dbReference type="InterPro" id="IPR018209">
    <property type="entry name" value="Pyrv_Knase_AS"/>
</dbReference>
<dbReference type="Gene3D" id="3.20.20.60">
    <property type="entry name" value="Phosphoenolpyruvate-binding domains"/>
    <property type="match status" value="1"/>
</dbReference>
<dbReference type="Pfam" id="PF02887">
    <property type="entry name" value="PK_C"/>
    <property type="match status" value="1"/>
</dbReference>
<evidence type="ECO:0000256" key="1">
    <source>
        <dbReference type="ARBA" id="ARBA00001946"/>
    </source>
</evidence>
<evidence type="ECO:0000256" key="4">
    <source>
        <dbReference type="ARBA" id="ARBA00008663"/>
    </source>
</evidence>
<keyword evidence="7" id="KW-0479">Metal-binding</keyword>
<comment type="catalytic activity">
    <reaction evidence="14">
        <text>pyruvate + ATP = phosphoenolpyruvate + ADP + H(+)</text>
        <dbReference type="Rhea" id="RHEA:18157"/>
        <dbReference type="ChEBI" id="CHEBI:15361"/>
        <dbReference type="ChEBI" id="CHEBI:15378"/>
        <dbReference type="ChEBI" id="CHEBI:30616"/>
        <dbReference type="ChEBI" id="CHEBI:58702"/>
        <dbReference type="ChEBI" id="CHEBI:456216"/>
        <dbReference type="EC" id="2.7.1.40"/>
    </reaction>
</comment>
<dbReference type="InterPro" id="IPR015813">
    <property type="entry name" value="Pyrv/PenolPyrv_kinase-like_dom"/>
</dbReference>
<evidence type="ECO:0000256" key="10">
    <source>
        <dbReference type="ARBA" id="ARBA00022840"/>
    </source>
</evidence>
<dbReference type="NCBIfam" id="TIGR01064">
    <property type="entry name" value="pyruv_kin"/>
    <property type="match status" value="1"/>
</dbReference>
<evidence type="ECO:0000256" key="2">
    <source>
        <dbReference type="ARBA" id="ARBA00001958"/>
    </source>
</evidence>
<keyword evidence="11 14" id="KW-0460">Magnesium</keyword>
<comment type="caution">
    <text evidence="17">The sequence shown here is derived from an EMBL/GenBank/DDBJ whole genome shotgun (WGS) entry which is preliminary data.</text>
</comment>
<evidence type="ECO:0000256" key="8">
    <source>
        <dbReference type="ARBA" id="ARBA00022741"/>
    </source>
</evidence>
<dbReference type="PRINTS" id="PR01050">
    <property type="entry name" value="PYRUVTKNASE"/>
</dbReference>
<comment type="similarity">
    <text evidence="4 14">Belongs to the pyruvate kinase family.</text>
</comment>
<evidence type="ECO:0000256" key="12">
    <source>
        <dbReference type="ARBA" id="ARBA00023152"/>
    </source>
</evidence>